<evidence type="ECO:0000256" key="2">
    <source>
        <dbReference type="ARBA" id="ARBA00022801"/>
    </source>
</evidence>
<dbReference type="GO" id="GO:0005975">
    <property type="term" value="P:carbohydrate metabolic process"/>
    <property type="evidence" value="ECO:0007669"/>
    <property type="project" value="InterPro"/>
</dbReference>
<dbReference type="PROSITE" id="PS01027">
    <property type="entry name" value="GLYCOSYL_HYDROL_F39"/>
    <property type="match status" value="1"/>
</dbReference>
<dbReference type="Proteomes" id="UP000199126">
    <property type="component" value="Unassembled WGS sequence"/>
</dbReference>
<dbReference type="InterPro" id="IPR000514">
    <property type="entry name" value="Glyco_hydro_39"/>
</dbReference>
<dbReference type="InterPro" id="IPR051923">
    <property type="entry name" value="Glycosyl_Hydrolase_39"/>
</dbReference>
<dbReference type="Gene3D" id="3.20.20.80">
    <property type="entry name" value="Glycosidases"/>
    <property type="match status" value="1"/>
</dbReference>
<feature type="domain" description="Glycosyl hydrolases family 39 N-terminal catalytic" evidence="4">
    <location>
        <begin position="1"/>
        <end position="472"/>
    </location>
</feature>
<dbReference type="InterPro" id="IPR049167">
    <property type="entry name" value="GH39_C"/>
</dbReference>
<dbReference type="AlphaFoldDB" id="A0A1H8TH42"/>
<dbReference type="SUPFAM" id="SSF51445">
    <property type="entry name" value="(Trans)glycosidases"/>
    <property type="match status" value="1"/>
</dbReference>
<dbReference type="Gene3D" id="2.60.40.10">
    <property type="entry name" value="Immunoglobulins"/>
    <property type="match status" value="1"/>
</dbReference>
<reference evidence="7" key="1">
    <citation type="submission" date="2016-10" db="EMBL/GenBank/DDBJ databases">
        <authorList>
            <person name="Varghese N."/>
            <person name="Submissions S."/>
        </authorList>
    </citation>
    <scope>NUCLEOTIDE SEQUENCE [LARGE SCALE GENOMIC DNA]</scope>
    <source>
        <strain evidence="7">CGMCC 1.10121</strain>
    </source>
</reference>
<accession>A0A1H8TH42</accession>
<keyword evidence="7" id="KW-1185">Reference proteome</keyword>
<dbReference type="Gene3D" id="2.60.40.1500">
    <property type="entry name" value="Glycosyl hydrolase domain, family 39"/>
    <property type="match status" value="1"/>
</dbReference>
<dbReference type="InterPro" id="IPR017853">
    <property type="entry name" value="GH"/>
</dbReference>
<sequence length="624" mass="70783">MHISIDCDSSVGSFPHFWQSTGFTPARLLLNDDTVQAMTYVGAIPHDGVTHVRVHYLLDLVRVDDPMLTEPTYDWTDLDDALDVLVGNGLKPFFELMGNPSNWFTDFCDDDQLHAWKRMVRDLADHLMDRYGESEVETWCFETWNEPDLSHISGWDQFGFARNTDAFCNYYDACSEGLNEANDALRFGGPGTAKLLSRVFKDLVAHCDEGTNYFTGEEGVRIDFISVHEKGATHHPEDFTPDTEGICEREIHTMEYVEEHHPELATKPFMNNECDPQVGWADTHTWRAQPQYPAIACKMISQHLDHIIDGTDYRYELLSNDHGFIGTWGQRTLLTRFGASHAETDPNRAQVRPRLDTFEFVKKPIYNTMVLLSLLGDERLSVARDDVHDDVDVIATARDGEQVAVLASHGRDRPSSSGTASIDLTLDGVPFEEAALVQYRLDEDHGNPYRVWEETFCDHYQVSEEVNRDREIPTDEELGQLRKHHELPLVETPQQLVVEDGTVDLSFDLPLPGVSLVLLTQKPTSEPPTVNGLRTNAYRGLNSVGGQVMVSWEGVESRNIRTYEVLRSESPDGPFERVNYGDTLCSAFLDTTVPAGVEDLYYSVRTVDYWGRKGERSDLIHWNK</sequence>
<dbReference type="InterPro" id="IPR049166">
    <property type="entry name" value="GH39_cat"/>
</dbReference>
<evidence type="ECO:0000259" key="4">
    <source>
        <dbReference type="Pfam" id="PF01229"/>
    </source>
</evidence>
<dbReference type="InterPro" id="IPR049165">
    <property type="entry name" value="GH39_as"/>
</dbReference>
<feature type="domain" description="Alpha-L-iduronidase C-terminal" evidence="5">
    <location>
        <begin position="542"/>
        <end position="620"/>
    </location>
</feature>
<evidence type="ECO:0000256" key="3">
    <source>
        <dbReference type="ARBA" id="ARBA00023295"/>
    </source>
</evidence>
<keyword evidence="3" id="KW-0326">Glycosidase</keyword>
<evidence type="ECO:0000259" key="5">
    <source>
        <dbReference type="Pfam" id="PF21200"/>
    </source>
</evidence>
<dbReference type="EMBL" id="FODV01000007">
    <property type="protein sequence ID" value="SEO89828.1"/>
    <property type="molecule type" value="Genomic_DNA"/>
</dbReference>
<dbReference type="InterPro" id="IPR013783">
    <property type="entry name" value="Ig-like_fold"/>
</dbReference>
<evidence type="ECO:0000256" key="1">
    <source>
        <dbReference type="ARBA" id="ARBA00008875"/>
    </source>
</evidence>
<dbReference type="PRINTS" id="PR00745">
    <property type="entry name" value="GLHYDRLASE39"/>
</dbReference>
<evidence type="ECO:0000313" key="7">
    <source>
        <dbReference type="Proteomes" id="UP000199126"/>
    </source>
</evidence>
<dbReference type="Pfam" id="PF01229">
    <property type="entry name" value="Glyco_hydro_39"/>
    <property type="match status" value="1"/>
</dbReference>
<evidence type="ECO:0000313" key="6">
    <source>
        <dbReference type="EMBL" id="SEO89828.1"/>
    </source>
</evidence>
<dbReference type="Pfam" id="PF21200">
    <property type="entry name" value="Glyco_hydro_39_C"/>
    <property type="match status" value="1"/>
</dbReference>
<gene>
    <name evidence="6" type="ORF">SAMN04487948_10710</name>
</gene>
<comment type="similarity">
    <text evidence="1">Belongs to the glycosyl hydrolase 39 family.</text>
</comment>
<dbReference type="RefSeq" id="WP_089825103.1">
    <property type="nucleotide sequence ID" value="NZ_FODV01000007.1"/>
</dbReference>
<keyword evidence="2" id="KW-0378">Hydrolase</keyword>
<dbReference type="GO" id="GO:0004553">
    <property type="term" value="F:hydrolase activity, hydrolyzing O-glycosyl compounds"/>
    <property type="evidence" value="ECO:0007669"/>
    <property type="project" value="InterPro"/>
</dbReference>
<dbReference type="PANTHER" id="PTHR12631">
    <property type="entry name" value="ALPHA-L-IDURONIDASE"/>
    <property type="match status" value="1"/>
</dbReference>
<name>A0A1H8TH42_9EURY</name>
<proteinExistence type="inferred from homology"/>
<dbReference type="PANTHER" id="PTHR12631:SF8">
    <property type="entry name" value="ALPHA-L-IDURONIDASE"/>
    <property type="match status" value="1"/>
</dbReference>
<protein>
    <submittedName>
        <fullName evidence="6">L-iduronidase</fullName>
    </submittedName>
</protein>
<dbReference type="SUPFAM" id="SSF51011">
    <property type="entry name" value="Glycosyl hydrolase domain"/>
    <property type="match status" value="1"/>
</dbReference>
<organism evidence="6 7">
    <name type="scientific">Halogranum amylolyticum</name>
    <dbReference type="NCBI Taxonomy" id="660520"/>
    <lineage>
        <taxon>Archaea</taxon>
        <taxon>Methanobacteriati</taxon>
        <taxon>Methanobacteriota</taxon>
        <taxon>Stenosarchaea group</taxon>
        <taxon>Halobacteria</taxon>
        <taxon>Halobacteriales</taxon>
        <taxon>Haloferacaceae</taxon>
    </lineage>
</organism>